<comment type="caution">
    <text evidence="2">The sequence shown here is derived from an EMBL/GenBank/DDBJ whole genome shotgun (WGS) entry which is preliminary data.</text>
</comment>
<dbReference type="AlphaFoldDB" id="A0AAV3RPG9"/>
<dbReference type="EMBL" id="BAABME010011341">
    <property type="protein sequence ID" value="GAA0183603.1"/>
    <property type="molecule type" value="Genomic_DNA"/>
</dbReference>
<accession>A0AAV3RPG9</accession>
<feature type="domain" description="NET2A-D/KIP1-like C-terminal" evidence="1">
    <location>
        <begin position="1"/>
        <end position="104"/>
    </location>
</feature>
<gene>
    <name evidence="2" type="ORF">LIER_30984</name>
</gene>
<evidence type="ECO:0000313" key="3">
    <source>
        <dbReference type="Proteomes" id="UP001454036"/>
    </source>
</evidence>
<dbReference type="InterPro" id="IPR056889">
    <property type="entry name" value="NET2A-D/KIP1-like_C"/>
</dbReference>
<organism evidence="2 3">
    <name type="scientific">Lithospermum erythrorhizon</name>
    <name type="common">Purple gromwell</name>
    <name type="synonym">Lithospermum officinale var. erythrorhizon</name>
    <dbReference type="NCBI Taxonomy" id="34254"/>
    <lineage>
        <taxon>Eukaryota</taxon>
        <taxon>Viridiplantae</taxon>
        <taxon>Streptophyta</taxon>
        <taxon>Embryophyta</taxon>
        <taxon>Tracheophyta</taxon>
        <taxon>Spermatophyta</taxon>
        <taxon>Magnoliopsida</taxon>
        <taxon>eudicotyledons</taxon>
        <taxon>Gunneridae</taxon>
        <taxon>Pentapetalae</taxon>
        <taxon>asterids</taxon>
        <taxon>lamiids</taxon>
        <taxon>Boraginales</taxon>
        <taxon>Boraginaceae</taxon>
        <taxon>Boraginoideae</taxon>
        <taxon>Lithospermeae</taxon>
        <taxon>Lithospermum</taxon>
    </lineage>
</organism>
<dbReference type="PANTHER" id="PTHR31631:SF0">
    <property type="entry name" value="PROTEIN NETWORKED 2D"/>
    <property type="match status" value="1"/>
</dbReference>
<evidence type="ECO:0000313" key="2">
    <source>
        <dbReference type="EMBL" id="GAA0183603.1"/>
    </source>
</evidence>
<keyword evidence="3" id="KW-1185">Reference proteome</keyword>
<dbReference type="PANTHER" id="PTHR31631">
    <property type="entry name" value="PROTEIN NETWORKED 2D"/>
    <property type="match status" value="1"/>
</dbReference>
<proteinExistence type="predicted"/>
<reference evidence="2 3" key="1">
    <citation type="submission" date="2024-01" db="EMBL/GenBank/DDBJ databases">
        <title>The complete chloroplast genome sequence of Lithospermum erythrorhizon: insights into the phylogenetic relationship among Boraginaceae species and the maternal lineages of purple gromwells.</title>
        <authorList>
            <person name="Okada T."/>
            <person name="Watanabe K."/>
        </authorList>
    </citation>
    <scope>NUCLEOTIDE SEQUENCE [LARGE SCALE GENOMIC DNA]</scope>
</reference>
<sequence length="144" mass="16340">MKKIKTELTTWLKQIVQLKDEVEHRFSSLCNVQEKISLALKEGAGEEIKFSSHQTAKFQGEILNMKQENKKVSDQLQAGVDHITSIQVEVDRTLKKLDDEFGQSSGNQNAGQAPTRAKIQFRKLIFGSKRKKQNNNFMLSAFAS</sequence>
<dbReference type="Pfam" id="PF24918">
    <property type="entry name" value="NET2A_C"/>
    <property type="match status" value="1"/>
</dbReference>
<dbReference type="Proteomes" id="UP001454036">
    <property type="component" value="Unassembled WGS sequence"/>
</dbReference>
<protein>
    <recommendedName>
        <fullName evidence="1">NET2A-D/KIP1-like C-terminal domain-containing protein</fullName>
    </recommendedName>
</protein>
<name>A0AAV3RPG9_LITER</name>
<evidence type="ECO:0000259" key="1">
    <source>
        <dbReference type="Pfam" id="PF24918"/>
    </source>
</evidence>